<evidence type="ECO:0000313" key="11">
    <source>
        <dbReference type="WBParaSite" id="TTAC_0000256601-mRNA-1"/>
    </source>
</evidence>
<name>A0A0R3WP78_HYDTA</name>
<evidence type="ECO:0000256" key="3">
    <source>
        <dbReference type="ARBA" id="ARBA00012485"/>
    </source>
</evidence>
<dbReference type="WBParaSite" id="TTAC_0000256601-mRNA-1">
    <property type="protein sequence ID" value="TTAC_0000256601-mRNA-1"/>
    <property type="gene ID" value="TTAC_0000256601"/>
</dbReference>
<evidence type="ECO:0000313" key="9">
    <source>
        <dbReference type="EMBL" id="VDM20434.1"/>
    </source>
</evidence>
<evidence type="ECO:0000259" key="8">
    <source>
        <dbReference type="PROSITE" id="PS50237"/>
    </source>
</evidence>
<dbReference type="InterPro" id="IPR044611">
    <property type="entry name" value="E3A/B/C-like"/>
</dbReference>
<dbReference type="FunFam" id="3.30.2410.10:FF:000003">
    <property type="entry name" value="probable E3 ubiquitin-protein ligase HERC4 isoform X1"/>
    <property type="match status" value="1"/>
</dbReference>
<keyword evidence="5" id="KW-0808">Transferase</keyword>
<evidence type="ECO:0000313" key="10">
    <source>
        <dbReference type="Proteomes" id="UP000274429"/>
    </source>
</evidence>
<dbReference type="GO" id="GO:0000209">
    <property type="term" value="P:protein polyubiquitination"/>
    <property type="evidence" value="ECO:0007669"/>
    <property type="project" value="InterPro"/>
</dbReference>
<feature type="domain" description="HECT" evidence="8">
    <location>
        <begin position="1"/>
        <end position="270"/>
    </location>
</feature>
<dbReference type="EMBL" id="UYWX01001202">
    <property type="protein sequence ID" value="VDM20434.1"/>
    <property type="molecule type" value="Genomic_DNA"/>
</dbReference>
<dbReference type="InterPro" id="IPR035983">
    <property type="entry name" value="Hect_E3_ubiquitin_ligase"/>
</dbReference>
<dbReference type="SUPFAM" id="SSF56204">
    <property type="entry name" value="Hect, E3 ligase catalytic domain"/>
    <property type="match status" value="1"/>
</dbReference>
<dbReference type="GO" id="GO:0061630">
    <property type="term" value="F:ubiquitin protein ligase activity"/>
    <property type="evidence" value="ECO:0007669"/>
    <property type="project" value="UniProtKB-EC"/>
</dbReference>
<organism evidence="11">
    <name type="scientific">Hydatigena taeniaeformis</name>
    <name type="common">Feline tapeworm</name>
    <name type="synonym">Taenia taeniaeformis</name>
    <dbReference type="NCBI Taxonomy" id="6205"/>
    <lineage>
        <taxon>Eukaryota</taxon>
        <taxon>Metazoa</taxon>
        <taxon>Spiralia</taxon>
        <taxon>Lophotrochozoa</taxon>
        <taxon>Platyhelminthes</taxon>
        <taxon>Cestoda</taxon>
        <taxon>Eucestoda</taxon>
        <taxon>Cyclophyllidea</taxon>
        <taxon>Taeniidae</taxon>
        <taxon>Hydatigera</taxon>
    </lineage>
</organism>
<dbReference type="Gene3D" id="3.30.2410.10">
    <property type="entry name" value="Hect, E3 ligase catalytic domain"/>
    <property type="match status" value="1"/>
</dbReference>
<protein>
    <recommendedName>
        <fullName evidence="3">HECT-type E3 ubiquitin transferase</fullName>
        <ecNumber evidence="3">2.3.2.26</ecNumber>
    </recommendedName>
</protein>
<comment type="subcellular location">
    <subcellularLocation>
        <location evidence="2">Cytoplasm</location>
    </subcellularLocation>
</comment>
<evidence type="ECO:0000256" key="2">
    <source>
        <dbReference type="ARBA" id="ARBA00004496"/>
    </source>
</evidence>
<reference evidence="11" key="1">
    <citation type="submission" date="2017-02" db="UniProtKB">
        <authorList>
            <consortium name="WormBaseParasite"/>
        </authorList>
    </citation>
    <scope>IDENTIFICATION</scope>
</reference>
<dbReference type="PANTHER" id="PTHR45700:SF8">
    <property type="entry name" value="HECT-TYPE E3 UBIQUITIN TRANSFERASE"/>
    <property type="match status" value="1"/>
</dbReference>
<dbReference type="GO" id="GO:0005737">
    <property type="term" value="C:cytoplasm"/>
    <property type="evidence" value="ECO:0007669"/>
    <property type="project" value="UniProtKB-SubCell"/>
</dbReference>
<comment type="catalytic activity">
    <reaction evidence="1">
        <text>S-ubiquitinyl-[E2 ubiquitin-conjugating enzyme]-L-cysteine + [acceptor protein]-L-lysine = [E2 ubiquitin-conjugating enzyme]-L-cysteine + N(6)-ubiquitinyl-[acceptor protein]-L-lysine.</text>
        <dbReference type="EC" id="2.3.2.26"/>
    </reaction>
</comment>
<dbReference type="CDD" id="cd00078">
    <property type="entry name" value="HECTc"/>
    <property type="match status" value="1"/>
</dbReference>
<dbReference type="OrthoDB" id="8068875at2759"/>
<proteinExistence type="predicted"/>
<sequence length="270" mass="30944">MESPSMFNMVGALCGLAIYNSIIIDLCFPTALFKKLLDEEPTLEDLKELDPVVGRSLQMLLDYEEDDLEDAFCLTFEITVDNYGALERIPLIPSGGEIAVNQENKQEYVEKYLDFRFNKSCQSVFEAFKSGFFNVCSGYVIKMFQPSELHSMVVGSEDIDWQDLRKNTSYQGEYWDQHPVIKWFWEVLLNQCNLRQKKNFLRFLTGCDRVPIVGLPGIKITIQPNSSGDDFLPVAHTCYNILDLPKYSSMEILKTKFMQAIENTEGFGLV</sequence>
<dbReference type="STRING" id="6205.A0A0R3WP78"/>
<evidence type="ECO:0000256" key="6">
    <source>
        <dbReference type="ARBA" id="ARBA00022786"/>
    </source>
</evidence>
<evidence type="ECO:0000256" key="7">
    <source>
        <dbReference type="PROSITE-ProRule" id="PRU00104"/>
    </source>
</evidence>
<dbReference type="PROSITE" id="PS50237">
    <property type="entry name" value="HECT"/>
    <property type="match status" value="1"/>
</dbReference>
<dbReference type="AlphaFoldDB" id="A0A0R3WP78"/>
<keyword evidence="6 7" id="KW-0833">Ubl conjugation pathway</keyword>
<evidence type="ECO:0000256" key="5">
    <source>
        <dbReference type="ARBA" id="ARBA00022679"/>
    </source>
</evidence>
<dbReference type="EC" id="2.3.2.26" evidence="3"/>
<dbReference type="FunFam" id="3.30.2160.10:FF:000004">
    <property type="entry name" value="probable E3 ubiquitin-protein ligase HERC4 isoform X1"/>
    <property type="match status" value="1"/>
</dbReference>
<feature type="active site" description="Glycyl thioester intermediate" evidence="7">
    <location>
        <position position="238"/>
    </location>
</feature>
<dbReference type="SMART" id="SM00119">
    <property type="entry name" value="HECTc"/>
    <property type="match status" value="1"/>
</dbReference>
<accession>A0A0R3WP78</accession>
<dbReference type="PANTHER" id="PTHR45700">
    <property type="entry name" value="UBIQUITIN-PROTEIN LIGASE E3C"/>
    <property type="match status" value="1"/>
</dbReference>
<keyword evidence="10" id="KW-1185">Reference proteome</keyword>
<dbReference type="InterPro" id="IPR000569">
    <property type="entry name" value="HECT_dom"/>
</dbReference>
<reference evidence="9 10" key="2">
    <citation type="submission" date="2018-11" db="EMBL/GenBank/DDBJ databases">
        <authorList>
            <consortium name="Pathogen Informatics"/>
        </authorList>
    </citation>
    <scope>NUCLEOTIDE SEQUENCE [LARGE SCALE GENOMIC DNA]</scope>
</reference>
<evidence type="ECO:0000256" key="1">
    <source>
        <dbReference type="ARBA" id="ARBA00000885"/>
    </source>
</evidence>
<keyword evidence="4" id="KW-0963">Cytoplasm</keyword>
<dbReference type="Pfam" id="PF00632">
    <property type="entry name" value="HECT"/>
    <property type="match status" value="1"/>
</dbReference>
<dbReference type="Gene3D" id="3.30.2160.10">
    <property type="entry name" value="Hect, E3 ligase catalytic domain"/>
    <property type="match status" value="1"/>
</dbReference>
<dbReference type="Proteomes" id="UP000274429">
    <property type="component" value="Unassembled WGS sequence"/>
</dbReference>
<evidence type="ECO:0000256" key="4">
    <source>
        <dbReference type="ARBA" id="ARBA00022490"/>
    </source>
</evidence>
<gene>
    <name evidence="9" type="ORF">TTAC_LOCUS2553</name>
</gene>